<protein>
    <submittedName>
        <fullName evidence="2">Conserved hypothetical integral membrane protein</fullName>
    </submittedName>
</protein>
<dbReference type="InterPro" id="IPR009526">
    <property type="entry name" value="DUF1146"/>
</dbReference>
<dbReference type="STRING" id="361279.SAMN05421663_101228"/>
<keyword evidence="1" id="KW-1133">Transmembrane helix</keyword>
<feature type="transmembrane region" description="Helical" evidence="1">
    <location>
        <begin position="12"/>
        <end position="35"/>
    </location>
</feature>
<reference evidence="3" key="1">
    <citation type="submission" date="2016-10" db="EMBL/GenBank/DDBJ databases">
        <authorList>
            <person name="Varghese N."/>
            <person name="Submissions S."/>
        </authorList>
    </citation>
    <scope>NUCLEOTIDE SEQUENCE [LARGE SCALE GENOMIC DNA]</scope>
    <source>
        <strain evidence="3">DSM 21620</strain>
    </source>
</reference>
<keyword evidence="3" id="KW-1185">Reference proteome</keyword>
<proteinExistence type="predicted"/>
<feature type="transmembrane region" description="Helical" evidence="1">
    <location>
        <begin position="47"/>
        <end position="67"/>
    </location>
</feature>
<evidence type="ECO:0000256" key="1">
    <source>
        <dbReference type="SAM" id="Phobius"/>
    </source>
</evidence>
<organism evidence="2 3">
    <name type="scientific">Terribacillus halophilus</name>
    <dbReference type="NCBI Taxonomy" id="361279"/>
    <lineage>
        <taxon>Bacteria</taxon>
        <taxon>Bacillati</taxon>
        <taxon>Bacillota</taxon>
        <taxon>Bacilli</taxon>
        <taxon>Bacillales</taxon>
        <taxon>Bacillaceae</taxon>
        <taxon>Terribacillus</taxon>
    </lineage>
</organism>
<keyword evidence="1" id="KW-0812">Transmembrane</keyword>
<sequence length="77" mass="8570">MFAVLGQDALLGIASHVAFMAITWRILMGVNVDALIKKGKVFEARMLTIFLTIVIGTSVSNAFLQLVSWTKQLHYLF</sequence>
<dbReference type="NCBIfam" id="TIGR02327">
    <property type="entry name" value="int_mem_ywzB"/>
    <property type="match status" value="1"/>
</dbReference>
<evidence type="ECO:0000313" key="3">
    <source>
        <dbReference type="Proteomes" id="UP000198666"/>
    </source>
</evidence>
<dbReference type="OrthoDB" id="1651016at2"/>
<dbReference type="RefSeq" id="WP_093725147.1">
    <property type="nucleotide sequence ID" value="NZ_FMZB01000001.1"/>
</dbReference>
<dbReference type="Pfam" id="PF06612">
    <property type="entry name" value="DUF1146"/>
    <property type="match status" value="1"/>
</dbReference>
<accession>A0A1G6IBZ1</accession>
<dbReference type="Proteomes" id="UP000198666">
    <property type="component" value="Unassembled WGS sequence"/>
</dbReference>
<name>A0A1G6IBZ1_9BACI</name>
<gene>
    <name evidence="2" type="ORF">SAMN05421663_101228</name>
</gene>
<dbReference type="AlphaFoldDB" id="A0A1G6IBZ1"/>
<evidence type="ECO:0000313" key="2">
    <source>
        <dbReference type="EMBL" id="SDC04011.1"/>
    </source>
</evidence>
<keyword evidence="1" id="KW-0472">Membrane</keyword>
<dbReference type="EMBL" id="FMZB01000001">
    <property type="protein sequence ID" value="SDC04011.1"/>
    <property type="molecule type" value="Genomic_DNA"/>
</dbReference>